<proteinExistence type="predicted"/>
<evidence type="ECO:0000313" key="1">
    <source>
        <dbReference type="EMBL" id="TFK61747.1"/>
    </source>
</evidence>
<name>A0ACD3AA96_9AGAR</name>
<protein>
    <submittedName>
        <fullName evidence="1">Uncharacterized protein</fullName>
    </submittedName>
</protein>
<organism evidence="1 2">
    <name type="scientific">Pluteus cervinus</name>
    <dbReference type="NCBI Taxonomy" id="181527"/>
    <lineage>
        <taxon>Eukaryota</taxon>
        <taxon>Fungi</taxon>
        <taxon>Dikarya</taxon>
        <taxon>Basidiomycota</taxon>
        <taxon>Agaricomycotina</taxon>
        <taxon>Agaricomycetes</taxon>
        <taxon>Agaricomycetidae</taxon>
        <taxon>Agaricales</taxon>
        <taxon>Pluteineae</taxon>
        <taxon>Pluteaceae</taxon>
        <taxon>Pluteus</taxon>
    </lineage>
</organism>
<reference evidence="1 2" key="1">
    <citation type="journal article" date="2019" name="Nat. Ecol. Evol.">
        <title>Megaphylogeny resolves global patterns of mushroom evolution.</title>
        <authorList>
            <person name="Varga T."/>
            <person name="Krizsan K."/>
            <person name="Foldi C."/>
            <person name="Dima B."/>
            <person name="Sanchez-Garcia M."/>
            <person name="Sanchez-Ramirez S."/>
            <person name="Szollosi G.J."/>
            <person name="Szarkandi J.G."/>
            <person name="Papp V."/>
            <person name="Albert L."/>
            <person name="Andreopoulos W."/>
            <person name="Angelini C."/>
            <person name="Antonin V."/>
            <person name="Barry K.W."/>
            <person name="Bougher N.L."/>
            <person name="Buchanan P."/>
            <person name="Buyck B."/>
            <person name="Bense V."/>
            <person name="Catcheside P."/>
            <person name="Chovatia M."/>
            <person name="Cooper J."/>
            <person name="Damon W."/>
            <person name="Desjardin D."/>
            <person name="Finy P."/>
            <person name="Geml J."/>
            <person name="Haridas S."/>
            <person name="Hughes K."/>
            <person name="Justo A."/>
            <person name="Karasinski D."/>
            <person name="Kautmanova I."/>
            <person name="Kiss B."/>
            <person name="Kocsube S."/>
            <person name="Kotiranta H."/>
            <person name="LaButti K.M."/>
            <person name="Lechner B.E."/>
            <person name="Liimatainen K."/>
            <person name="Lipzen A."/>
            <person name="Lukacs Z."/>
            <person name="Mihaltcheva S."/>
            <person name="Morgado L.N."/>
            <person name="Niskanen T."/>
            <person name="Noordeloos M.E."/>
            <person name="Ohm R.A."/>
            <person name="Ortiz-Santana B."/>
            <person name="Ovrebo C."/>
            <person name="Racz N."/>
            <person name="Riley R."/>
            <person name="Savchenko A."/>
            <person name="Shiryaev A."/>
            <person name="Soop K."/>
            <person name="Spirin V."/>
            <person name="Szebenyi C."/>
            <person name="Tomsovsky M."/>
            <person name="Tulloss R.E."/>
            <person name="Uehling J."/>
            <person name="Grigoriev I.V."/>
            <person name="Vagvolgyi C."/>
            <person name="Papp T."/>
            <person name="Martin F.M."/>
            <person name="Miettinen O."/>
            <person name="Hibbett D.S."/>
            <person name="Nagy L.G."/>
        </authorList>
    </citation>
    <scope>NUCLEOTIDE SEQUENCE [LARGE SCALE GENOMIC DNA]</scope>
    <source>
        <strain evidence="1 2">NL-1719</strain>
    </source>
</reference>
<sequence length="105" mass="11812">MPSYCNFCFIPLVLEVIHPFGLSLMVWPGSEHDKRLYAYYCGGLFTMNTVAKLGCIFLITQRSTLIEQPSPLDGHDGNQVTRTSCMSMGSLQWMVEGLSFHVCGW</sequence>
<accession>A0ACD3AA96</accession>
<dbReference type="EMBL" id="ML208631">
    <property type="protein sequence ID" value="TFK61747.1"/>
    <property type="molecule type" value="Genomic_DNA"/>
</dbReference>
<keyword evidence="2" id="KW-1185">Reference proteome</keyword>
<evidence type="ECO:0000313" key="2">
    <source>
        <dbReference type="Proteomes" id="UP000308600"/>
    </source>
</evidence>
<gene>
    <name evidence="1" type="ORF">BDN72DRAFT_429834</name>
</gene>
<dbReference type="Proteomes" id="UP000308600">
    <property type="component" value="Unassembled WGS sequence"/>
</dbReference>